<dbReference type="EMBL" id="JAKKPZ010000002">
    <property type="protein sequence ID" value="KAI1725348.1"/>
    <property type="molecule type" value="Genomic_DNA"/>
</dbReference>
<comment type="caution">
    <text evidence="3">The sequence shown here is derived from an EMBL/GenBank/DDBJ whole genome shotgun (WGS) entry which is preliminary data.</text>
</comment>
<proteinExistence type="predicted"/>
<name>A0AAD4NBP6_9BILA</name>
<feature type="transmembrane region" description="Helical" evidence="2">
    <location>
        <begin position="275"/>
        <end position="299"/>
    </location>
</feature>
<feature type="compositionally biased region" description="Basic and acidic residues" evidence="1">
    <location>
        <begin position="516"/>
        <end position="530"/>
    </location>
</feature>
<sequence>MGLSSQHSLFEKDSIGTTGDNNGRARRNASREYSFGSYKSISCIVAIFVLFPSAYSKPYHDTNRPDTLCNEGGEHECICNRSKGDLEGQYMMCDTFLETKKLTTLCIKMRNVNLNARLYTNESYQQYFRRRIANIISRYCETKPHECFQNQNKEDEQIPRSLPLVQTNSTDDEPTKYKARLALDEDDEPAFTLENVVILKVVFLERNRTEVHFVVTKGLNIGSLSSVVLLDPIVIKEIMSAQMAPLSRVLGGIHIESLRLTEFRKKRPPPDNSRLIAIIVVIAVGIAACYIIVGVRTFLDWRQKRALNRRKNSQQGTGKTTRNYGTCTEHLLSNYETSNGKPKSKTSIVASNLRNSIKKKKSTTRSITHEISVPSQDENKVENIVNHQPYQNIFACDPSQLPQENNAFGGTEIDLGSYQKKERVSGSTNAPSDIDDDIFLPEVPINQETTHKNGTTPESALPSVILVSASQSEILESDRSPITVYEPILENNNNKNYEIQTGKAKTFLDAHNGADPFERPLSRRGSRDSTPEQGIEEGGESREDTPQPIEEIESASKSNPDDYSEVSDSENEESSETTVLEKYHYHRLQESPIPFISTAKEANDLSQHMNINR</sequence>
<feature type="compositionally biased region" description="Acidic residues" evidence="1">
    <location>
        <begin position="562"/>
        <end position="575"/>
    </location>
</feature>
<gene>
    <name evidence="3" type="ORF">DdX_02004</name>
</gene>
<keyword evidence="4" id="KW-1185">Reference proteome</keyword>
<dbReference type="Proteomes" id="UP001201812">
    <property type="component" value="Unassembled WGS sequence"/>
</dbReference>
<feature type="region of interest" description="Disordered" evidence="1">
    <location>
        <begin position="1"/>
        <end position="26"/>
    </location>
</feature>
<organism evidence="3 4">
    <name type="scientific">Ditylenchus destructor</name>
    <dbReference type="NCBI Taxonomy" id="166010"/>
    <lineage>
        <taxon>Eukaryota</taxon>
        <taxon>Metazoa</taxon>
        <taxon>Ecdysozoa</taxon>
        <taxon>Nematoda</taxon>
        <taxon>Chromadorea</taxon>
        <taxon>Rhabditida</taxon>
        <taxon>Tylenchina</taxon>
        <taxon>Tylenchomorpha</taxon>
        <taxon>Sphaerularioidea</taxon>
        <taxon>Anguinidae</taxon>
        <taxon>Anguininae</taxon>
        <taxon>Ditylenchus</taxon>
    </lineage>
</organism>
<evidence type="ECO:0000313" key="4">
    <source>
        <dbReference type="Proteomes" id="UP001201812"/>
    </source>
</evidence>
<protein>
    <submittedName>
        <fullName evidence="3">Uncharacterized protein</fullName>
    </submittedName>
</protein>
<reference evidence="3" key="1">
    <citation type="submission" date="2022-01" db="EMBL/GenBank/DDBJ databases">
        <title>Genome Sequence Resource for Two Populations of Ditylenchus destructor, the Migratory Endoparasitic Phytonematode.</title>
        <authorList>
            <person name="Zhang H."/>
            <person name="Lin R."/>
            <person name="Xie B."/>
        </authorList>
    </citation>
    <scope>NUCLEOTIDE SEQUENCE</scope>
    <source>
        <strain evidence="3">BazhouSP</strain>
    </source>
</reference>
<keyword evidence="2" id="KW-1133">Transmembrane helix</keyword>
<feature type="region of interest" description="Disordered" evidence="1">
    <location>
        <begin position="506"/>
        <end position="585"/>
    </location>
</feature>
<dbReference type="AlphaFoldDB" id="A0AAD4NBP6"/>
<accession>A0AAD4NBP6</accession>
<evidence type="ECO:0000256" key="1">
    <source>
        <dbReference type="SAM" id="MobiDB-lite"/>
    </source>
</evidence>
<evidence type="ECO:0000313" key="3">
    <source>
        <dbReference type="EMBL" id="KAI1725348.1"/>
    </source>
</evidence>
<keyword evidence="2" id="KW-0812">Transmembrane</keyword>
<evidence type="ECO:0000256" key="2">
    <source>
        <dbReference type="SAM" id="Phobius"/>
    </source>
</evidence>
<keyword evidence="2" id="KW-0472">Membrane</keyword>